<accession>A0A7H8R6P3</accession>
<protein>
    <recommendedName>
        <fullName evidence="4">CENP-V/GFA domain-containing protein</fullName>
    </recommendedName>
</protein>
<feature type="compositionally biased region" description="Low complexity" evidence="1">
    <location>
        <begin position="162"/>
        <end position="172"/>
    </location>
</feature>
<reference evidence="3" key="1">
    <citation type="submission" date="2020-06" db="EMBL/GenBank/DDBJ databases">
        <title>A chromosome-scale genome assembly of Talaromyces rugulosus W13939.</title>
        <authorList>
            <person name="Wang B."/>
            <person name="Guo L."/>
            <person name="Ye K."/>
            <person name="Wang L."/>
        </authorList>
    </citation>
    <scope>NUCLEOTIDE SEQUENCE [LARGE SCALE GENOMIC DNA]</scope>
    <source>
        <strain evidence="3">W13939</strain>
    </source>
</reference>
<dbReference type="KEGG" id="trg:TRUGW13939_09195"/>
<evidence type="ECO:0000313" key="3">
    <source>
        <dbReference type="Proteomes" id="UP000509510"/>
    </source>
</evidence>
<gene>
    <name evidence="2" type="ORF">TRUGW13939_09195</name>
</gene>
<evidence type="ECO:0000256" key="1">
    <source>
        <dbReference type="SAM" id="MobiDB-lite"/>
    </source>
</evidence>
<dbReference type="GeneID" id="55996679"/>
<organism evidence="2 3">
    <name type="scientific">Talaromyces rugulosus</name>
    <name type="common">Penicillium rugulosum</name>
    <dbReference type="NCBI Taxonomy" id="121627"/>
    <lineage>
        <taxon>Eukaryota</taxon>
        <taxon>Fungi</taxon>
        <taxon>Dikarya</taxon>
        <taxon>Ascomycota</taxon>
        <taxon>Pezizomycotina</taxon>
        <taxon>Eurotiomycetes</taxon>
        <taxon>Eurotiomycetidae</taxon>
        <taxon>Eurotiales</taxon>
        <taxon>Trichocomaceae</taxon>
        <taxon>Talaromyces</taxon>
        <taxon>Talaromyces sect. Islandici</taxon>
    </lineage>
</organism>
<dbReference type="Gene3D" id="3.90.1590.10">
    <property type="entry name" value="glutathione-dependent formaldehyde- activating enzyme (gfa)"/>
    <property type="match status" value="1"/>
</dbReference>
<feature type="region of interest" description="Disordered" evidence="1">
    <location>
        <begin position="239"/>
        <end position="262"/>
    </location>
</feature>
<sequence>MSASEHTAERLHGGCSCGRNRYAISIPGNTLRQAEVFFSGSRDHRHAQGAPLSAWLHVPLTWFQSQTVSYYPDETHASIRRTFTPLHAPHEQRNFCGFCGTPLTYWTESPPEEAEFMSVALGSLFSDDLGLLEDLDLLPADVIEATSHDEATTTSLPSRSGASTAVSAPTTDSSAAVASTSFPFETYSRQGTIAGIPWFEQMIEGSQLGRIMRSRRGVGVSDDQLTTFEWEISEWQGGSDVGMKATSESPGPKRKADEMAGI</sequence>
<dbReference type="EMBL" id="CP055902">
    <property type="protein sequence ID" value="QKX62039.1"/>
    <property type="molecule type" value="Genomic_DNA"/>
</dbReference>
<dbReference type="RefSeq" id="XP_035348213.1">
    <property type="nucleotide sequence ID" value="XM_035492320.1"/>
</dbReference>
<proteinExistence type="predicted"/>
<dbReference type="AlphaFoldDB" id="A0A7H8R6P3"/>
<evidence type="ECO:0000313" key="2">
    <source>
        <dbReference type="EMBL" id="QKX62039.1"/>
    </source>
</evidence>
<name>A0A7H8R6P3_TALRU</name>
<dbReference type="OrthoDB" id="3907216at2759"/>
<keyword evidence="3" id="KW-1185">Reference proteome</keyword>
<feature type="region of interest" description="Disordered" evidence="1">
    <location>
        <begin position="148"/>
        <end position="172"/>
    </location>
</feature>
<evidence type="ECO:0008006" key="4">
    <source>
        <dbReference type="Google" id="ProtNLM"/>
    </source>
</evidence>
<dbReference type="InterPro" id="IPR011057">
    <property type="entry name" value="Mss4-like_sf"/>
</dbReference>
<dbReference type="SUPFAM" id="SSF51316">
    <property type="entry name" value="Mss4-like"/>
    <property type="match status" value="1"/>
</dbReference>
<dbReference type="Proteomes" id="UP000509510">
    <property type="component" value="Chromosome V"/>
</dbReference>
<feature type="compositionally biased region" description="Polar residues" evidence="1">
    <location>
        <begin position="152"/>
        <end position="161"/>
    </location>
</feature>